<comment type="caution">
    <text evidence="18">The sequence shown here is derived from an EMBL/GenBank/DDBJ whole genome shotgun (WGS) entry which is preliminary data.</text>
</comment>
<comment type="pathway">
    <text evidence="3">Lipid metabolism.</text>
</comment>
<name>A0AAP0EL99_9MAGN</name>
<feature type="short sequence motif" description="HXXXXD motif" evidence="15">
    <location>
        <begin position="224"/>
        <end position="229"/>
    </location>
</feature>
<evidence type="ECO:0000256" key="1">
    <source>
        <dbReference type="ARBA" id="ARBA00004470"/>
    </source>
</evidence>
<dbReference type="EC" id="2.3.1.15" evidence="14"/>
<evidence type="ECO:0000256" key="12">
    <source>
        <dbReference type="ARBA" id="ARBA00023264"/>
    </source>
</evidence>
<keyword evidence="19" id="KW-1185">Reference proteome</keyword>
<dbReference type="SUPFAM" id="SSF69593">
    <property type="entry name" value="Glycerol-3-phosphate (1)-acyltransferase"/>
    <property type="match status" value="1"/>
</dbReference>
<comment type="pathway">
    <text evidence="2 14">Phospholipid metabolism; CDP-diacylglycerol biosynthesis; CDP-diacylglycerol from sn-glycerol 3-phosphate: step 1/3.</text>
</comment>
<evidence type="ECO:0000256" key="5">
    <source>
        <dbReference type="ARBA" id="ARBA00022516"/>
    </source>
</evidence>
<dbReference type="CDD" id="cd07985">
    <property type="entry name" value="LPLAT_GPAT"/>
    <property type="match status" value="1"/>
</dbReference>
<dbReference type="GO" id="GO:0009570">
    <property type="term" value="C:chloroplast stroma"/>
    <property type="evidence" value="ECO:0007669"/>
    <property type="project" value="UniProtKB-SubCell"/>
</dbReference>
<evidence type="ECO:0000256" key="7">
    <source>
        <dbReference type="ARBA" id="ARBA00022640"/>
    </source>
</evidence>
<evidence type="ECO:0000313" key="18">
    <source>
        <dbReference type="EMBL" id="KAK9095571.1"/>
    </source>
</evidence>
<keyword evidence="5" id="KW-0444">Lipid biosynthesis</keyword>
<gene>
    <name evidence="18" type="ORF">Scep_027040</name>
</gene>
<sequence length="454" mass="50214">MSMPSAACSSSTGVGVGVGWGSASGARVSRRAASHVRVIQAVGSRVRRCCRCAVEARVRSMAELVEEKESTMKARRKGKAERERGFSGGPRTFLHARSGEDLLLGVRQEHEAGRVPPNVAAGLEKLYRNYRNAVLQSGNTRADEIILSNMSVVFDRIILDIEDPFTFSPHHKGIREPFDYYRFGQNYIQPLIDFRRSFVGNVSLFHEMEDKLREGHNVILISNHQSEADPAVIASLLESTNPYIAENMTYVAGDRVITDPLSKPFSMGRNLICVYSKKHLYDIPEEAEMKRRSNTRSLKEMAMLLRGGSQIIWIAPSGGRDRPDPLTGEWFPENFDASAVDNVRRLSDHSGVPGHVYPLALLCYDIMPPPAKVEKEIGEQRVMSFHGVGLSVASEIKLSDVAAGIANPDEAKEAFSLALYHSVIQQYHVLKAAIHGNQGLNASNSMVSLSQPRQ</sequence>
<keyword evidence="10 14" id="KW-0443">Lipid metabolism</keyword>
<dbReference type="SMART" id="SM00563">
    <property type="entry name" value="PlsC"/>
    <property type="match status" value="1"/>
</dbReference>
<keyword evidence="11" id="KW-0594">Phospholipid biosynthesis</keyword>
<dbReference type="Gene3D" id="1.10.1200.50">
    <property type="entry name" value="Glycerol-3-phosphate acyltransferase, alpha helical bundle, N-terminal"/>
    <property type="match status" value="1"/>
</dbReference>
<dbReference type="Gene3D" id="3.40.1130.10">
    <property type="entry name" value="Glycerol-3-phosphate (1)-acyltransferase"/>
    <property type="match status" value="1"/>
</dbReference>
<dbReference type="InterPro" id="IPR023083">
    <property type="entry name" value="G3P_O-acylTrfase_N"/>
</dbReference>
<dbReference type="InterPro" id="IPR038114">
    <property type="entry name" value="GPAT_N_sf"/>
</dbReference>
<keyword evidence="8 14" id="KW-0808">Transferase</keyword>
<dbReference type="Pfam" id="PF01553">
    <property type="entry name" value="Acyltransferase"/>
    <property type="match status" value="1"/>
</dbReference>
<dbReference type="Pfam" id="PF14829">
    <property type="entry name" value="GPAT_N"/>
    <property type="match status" value="1"/>
</dbReference>
<proteinExistence type="inferred from homology"/>
<evidence type="ECO:0000259" key="17">
    <source>
        <dbReference type="SMART" id="SM00563"/>
    </source>
</evidence>
<evidence type="ECO:0000256" key="16">
    <source>
        <dbReference type="SAM" id="MobiDB-lite"/>
    </source>
</evidence>
<keyword evidence="7 14" id="KW-0934">Plastid</keyword>
<dbReference type="PIRSF" id="PIRSF000431">
    <property type="entry name" value="Glycerol-3-P_O-acyltransfrase"/>
    <property type="match status" value="1"/>
</dbReference>
<keyword evidence="9" id="KW-0809">Transit peptide</keyword>
<comment type="catalytic activity">
    <reaction evidence="14">
        <text>sn-glycerol 3-phosphate + an acyl-CoA = a 1-acyl-sn-glycero-3-phosphate + CoA</text>
        <dbReference type="Rhea" id="RHEA:15325"/>
        <dbReference type="ChEBI" id="CHEBI:57287"/>
        <dbReference type="ChEBI" id="CHEBI:57597"/>
        <dbReference type="ChEBI" id="CHEBI:57970"/>
        <dbReference type="ChEBI" id="CHEBI:58342"/>
        <dbReference type="EC" id="2.3.1.15"/>
    </reaction>
</comment>
<comment type="function">
    <text evidence="14">Esterifies acyl-group from acyl-ACP to the sn-1 position of glycerol-3-phosphate. The enzyme from chilling-resistant plants discriminates against non-fluid palmitic acid and selects oleic acid whereas the enzyme from sensitive plants accepts both fatty acids.</text>
</comment>
<reference evidence="18 19" key="1">
    <citation type="submission" date="2024-01" db="EMBL/GenBank/DDBJ databases">
        <title>Genome assemblies of Stephania.</title>
        <authorList>
            <person name="Yang L."/>
        </authorList>
    </citation>
    <scope>NUCLEOTIDE SEQUENCE [LARGE SCALE GENOMIC DNA]</scope>
    <source>
        <strain evidence="18">JXDWG</strain>
        <tissue evidence="18">Leaf</tissue>
    </source>
</reference>
<accession>A0AAP0EL99</accession>
<evidence type="ECO:0000256" key="15">
    <source>
        <dbReference type="PIRSR" id="PIRSR000431-2"/>
    </source>
</evidence>
<evidence type="ECO:0000256" key="11">
    <source>
        <dbReference type="ARBA" id="ARBA00023209"/>
    </source>
</evidence>
<evidence type="ECO:0000256" key="2">
    <source>
        <dbReference type="ARBA" id="ARBA00004765"/>
    </source>
</evidence>
<evidence type="ECO:0000256" key="8">
    <source>
        <dbReference type="ARBA" id="ARBA00022679"/>
    </source>
</evidence>
<dbReference type="Proteomes" id="UP001419268">
    <property type="component" value="Unassembled WGS sequence"/>
</dbReference>
<dbReference type="InterPro" id="IPR002123">
    <property type="entry name" value="Plipid/glycerol_acylTrfase"/>
</dbReference>
<evidence type="ECO:0000313" key="19">
    <source>
        <dbReference type="Proteomes" id="UP001419268"/>
    </source>
</evidence>
<evidence type="ECO:0000256" key="6">
    <source>
        <dbReference type="ARBA" id="ARBA00022528"/>
    </source>
</evidence>
<dbReference type="AlphaFoldDB" id="A0AAP0EL99"/>
<evidence type="ECO:0000256" key="4">
    <source>
        <dbReference type="ARBA" id="ARBA00007937"/>
    </source>
</evidence>
<evidence type="ECO:0000256" key="9">
    <source>
        <dbReference type="ARBA" id="ARBA00022946"/>
    </source>
</evidence>
<feature type="domain" description="Phospholipid/glycerol acyltransferase" evidence="17">
    <location>
        <begin position="218"/>
        <end position="364"/>
    </location>
</feature>
<dbReference type="GO" id="GO:0006655">
    <property type="term" value="P:phosphatidylglycerol biosynthetic process"/>
    <property type="evidence" value="ECO:0007669"/>
    <property type="project" value="TreeGrafter"/>
</dbReference>
<evidence type="ECO:0000256" key="14">
    <source>
        <dbReference type="PIRNR" id="PIRNR000431"/>
    </source>
</evidence>
<evidence type="ECO:0000256" key="3">
    <source>
        <dbReference type="ARBA" id="ARBA00005189"/>
    </source>
</evidence>
<dbReference type="PANTHER" id="PTHR35695:SF1">
    <property type="entry name" value="GLYCEROL-3-PHOSPHATE ACYLTRANSFERASE, CHLOROPLASTIC"/>
    <property type="match status" value="1"/>
</dbReference>
<protein>
    <recommendedName>
        <fullName evidence="14">Glycerol-3-phosphate acyltransferase, chloroplastic</fullName>
        <shortName evidence="14">GPAT</shortName>
        <ecNumber evidence="14">2.3.1.15</ecNumber>
    </recommendedName>
</protein>
<evidence type="ECO:0000256" key="13">
    <source>
        <dbReference type="ARBA" id="ARBA00023315"/>
    </source>
</evidence>
<dbReference type="InterPro" id="IPR016222">
    <property type="entry name" value="G3P_O-acylTrfase_chlp"/>
</dbReference>
<feature type="region of interest" description="Disordered" evidence="16">
    <location>
        <begin position="69"/>
        <end position="90"/>
    </location>
</feature>
<evidence type="ECO:0000256" key="10">
    <source>
        <dbReference type="ARBA" id="ARBA00023098"/>
    </source>
</evidence>
<dbReference type="PANTHER" id="PTHR35695">
    <property type="entry name" value="GLYCEROL-3-PHOSPHATE ACYLTRANSFERASE, CHLOROPLASTIC"/>
    <property type="match status" value="1"/>
</dbReference>
<keyword evidence="13 14" id="KW-0012">Acyltransferase</keyword>
<dbReference type="EMBL" id="JBBNAG010000011">
    <property type="protein sequence ID" value="KAK9095571.1"/>
    <property type="molecule type" value="Genomic_DNA"/>
</dbReference>
<dbReference type="GO" id="GO:0004366">
    <property type="term" value="F:glycerol-3-phosphate O-acyltransferase activity"/>
    <property type="evidence" value="ECO:0007669"/>
    <property type="project" value="UniProtKB-UniRule"/>
</dbReference>
<keyword evidence="6 14" id="KW-0150">Chloroplast</keyword>
<keyword evidence="12" id="KW-1208">Phospholipid metabolism</keyword>
<comment type="similarity">
    <text evidence="4 14">Belongs to the GPAT/DAPAT family.</text>
</comment>
<comment type="subcellular location">
    <subcellularLocation>
        <location evidence="1 14">Plastid</location>
        <location evidence="1 14">Chloroplast stroma</location>
    </subcellularLocation>
</comment>
<organism evidence="18 19">
    <name type="scientific">Stephania cephalantha</name>
    <dbReference type="NCBI Taxonomy" id="152367"/>
    <lineage>
        <taxon>Eukaryota</taxon>
        <taxon>Viridiplantae</taxon>
        <taxon>Streptophyta</taxon>
        <taxon>Embryophyta</taxon>
        <taxon>Tracheophyta</taxon>
        <taxon>Spermatophyta</taxon>
        <taxon>Magnoliopsida</taxon>
        <taxon>Ranunculales</taxon>
        <taxon>Menispermaceae</taxon>
        <taxon>Menispermoideae</taxon>
        <taxon>Cissampelideae</taxon>
        <taxon>Stephania</taxon>
    </lineage>
</organism>